<dbReference type="EMBL" id="VWMK01000014">
    <property type="protein sequence ID" value="KAA3762902.1"/>
    <property type="molecule type" value="Genomic_DNA"/>
</dbReference>
<evidence type="ECO:0000313" key="7">
    <source>
        <dbReference type="EMBL" id="KAA3762902.1"/>
    </source>
</evidence>
<evidence type="ECO:0000259" key="6">
    <source>
        <dbReference type="Pfam" id="PF00884"/>
    </source>
</evidence>
<evidence type="ECO:0000256" key="2">
    <source>
        <dbReference type="ARBA" id="ARBA00022723"/>
    </source>
</evidence>
<comment type="caution">
    <text evidence="7">The sequence shown here is derived from an EMBL/GenBank/DDBJ whole genome shotgun (WGS) entry which is preliminary data.</text>
</comment>
<keyword evidence="3 7" id="KW-0378">Hydrolase</keyword>
<evidence type="ECO:0000256" key="3">
    <source>
        <dbReference type="ARBA" id="ARBA00022801"/>
    </source>
</evidence>
<reference evidence="7 8" key="1">
    <citation type="journal article" date="2019" name="Nat. Med.">
        <title>A library of human gut bacterial isolates paired with longitudinal multiomics data enables mechanistic microbiome research.</title>
        <authorList>
            <person name="Poyet M."/>
            <person name="Groussin M."/>
            <person name="Gibbons S.M."/>
            <person name="Avila-Pacheco J."/>
            <person name="Jiang X."/>
            <person name="Kearney S.M."/>
            <person name="Perrotta A.R."/>
            <person name="Berdy B."/>
            <person name="Zhao S."/>
            <person name="Lieberman T.D."/>
            <person name="Swanson P.K."/>
            <person name="Smith M."/>
            <person name="Roesemann S."/>
            <person name="Alexander J.E."/>
            <person name="Rich S.A."/>
            <person name="Livny J."/>
            <person name="Vlamakis H."/>
            <person name="Clish C."/>
            <person name="Bullock K."/>
            <person name="Deik A."/>
            <person name="Scott J."/>
            <person name="Pierce K.A."/>
            <person name="Xavier R.J."/>
            <person name="Alm E.J."/>
        </authorList>
    </citation>
    <scope>NUCLEOTIDE SEQUENCE [LARGE SCALE GENOMIC DNA]</scope>
    <source>
        <strain evidence="7 8">BIOML-A10</strain>
    </source>
</reference>
<dbReference type="RefSeq" id="WP_130059344.1">
    <property type="nucleotide sequence ID" value="NZ_JADNPJ010000007.1"/>
</dbReference>
<evidence type="ECO:0000256" key="5">
    <source>
        <dbReference type="SAM" id="SignalP"/>
    </source>
</evidence>
<dbReference type="PANTHER" id="PTHR45953:SF1">
    <property type="entry name" value="IDURONATE 2-SULFATASE"/>
    <property type="match status" value="1"/>
</dbReference>
<feature type="signal peptide" evidence="5">
    <location>
        <begin position="1"/>
        <end position="20"/>
    </location>
</feature>
<dbReference type="Gene3D" id="3.40.720.10">
    <property type="entry name" value="Alkaline Phosphatase, subunit A"/>
    <property type="match status" value="1"/>
</dbReference>
<dbReference type="GO" id="GO:0016740">
    <property type="term" value="F:transferase activity"/>
    <property type="evidence" value="ECO:0007669"/>
    <property type="project" value="UniProtKB-KW"/>
</dbReference>
<dbReference type="GO" id="GO:0008484">
    <property type="term" value="F:sulfuric ester hydrolase activity"/>
    <property type="evidence" value="ECO:0007669"/>
    <property type="project" value="TreeGrafter"/>
</dbReference>
<comment type="PTM">
    <text evidence="4">The conversion to 3-oxoalanine (also known as C-formylglycine, FGly), of a serine or cysteine residue in prokaryotes and of a cysteine residue in eukaryotes, is critical for catalytic activity.</text>
</comment>
<evidence type="ECO:0000313" key="8">
    <source>
        <dbReference type="Proteomes" id="UP000422221"/>
    </source>
</evidence>
<accession>A0A7J4XGV6</accession>
<dbReference type="InterPro" id="IPR024607">
    <property type="entry name" value="Sulfatase_CS"/>
</dbReference>
<dbReference type="InterPro" id="IPR017850">
    <property type="entry name" value="Alkaline_phosphatase_core_sf"/>
</dbReference>
<feature type="domain" description="Sulfatase N-terminal" evidence="6">
    <location>
        <begin position="46"/>
        <end position="437"/>
    </location>
</feature>
<feature type="modified residue" description="3-oxoalanine (Ser)" evidence="4">
    <location>
        <position position="93"/>
    </location>
</feature>
<protein>
    <submittedName>
        <fullName evidence="7">Sulfatase-like hydrolase/transferase</fullName>
    </submittedName>
</protein>
<dbReference type="SUPFAM" id="SSF53649">
    <property type="entry name" value="Alkaline phosphatase-like"/>
    <property type="match status" value="1"/>
</dbReference>
<dbReference type="GO" id="GO:0005737">
    <property type="term" value="C:cytoplasm"/>
    <property type="evidence" value="ECO:0007669"/>
    <property type="project" value="TreeGrafter"/>
</dbReference>
<dbReference type="InterPro" id="IPR000917">
    <property type="entry name" value="Sulfatase_N"/>
</dbReference>
<feature type="chain" id="PRO_5029716815" evidence="5">
    <location>
        <begin position="21"/>
        <end position="546"/>
    </location>
</feature>
<evidence type="ECO:0000256" key="1">
    <source>
        <dbReference type="ARBA" id="ARBA00008779"/>
    </source>
</evidence>
<gene>
    <name evidence="7" type="ORF">F3F73_14200</name>
</gene>
<comment type="similarity">
    <text evidence="1">Belongs to the sulfatase family.</text>
</comment>
<dbReference type="Pfam" id="PF00884">
    <property type="entry name" value="Sulfatase"/>
    <property type="match status" value="1"/>
</dbReference>
<keyword evidence="5" id="KW-0732">Signal</keyword>
<dbReference type="PROSITE" id="PS00523">
    <property type="entry name" value="SULFATASE_1"/>
    <property type="match status" value="1"/>
</dbReference>
<dbReference type="AlphaFoldDB" id="A0A7J4XGV6"/>
<sequence>MTKKTLLLNATILLPQLVVAQSAELNEAYKKYYGEYENCKISKDSPNILLITSDQHHWMAMGYNDPKCKTPNLDRLASKGVIFDKAYTCNPVSTPSRASIITGRYPSQHGAYALGTKLPETELCIGDCLSECGYETALIGKAHFQPLGGTAEYPSAEAYPILQDFDFWKEFYGPFYGFDHVELARNHADEPHVGQHYAIWLQNQVGEKWRDWYRTPTGNAPKGQYGAWKMPEKYHTDAWIAERCIALLDQYKKGDKPFMLWASFFDPHNPYLIPEPWASMYKPEDMDIPETVNDDISDMPLHYRVTREENPDKSIWAEGNPSYPVHGIAQHRWTKEKLQQNKAIYYGMVSMMDHYIGKILDHLEENGQIDNTLIIFTTDHGAFIGHHGLVGKGVFDYEDAVKIPFIASYKGKMPQGVRSQALISLVDIAPTILGMAGKKIPKCMTGIDQTDVFMGNKKEIRDHVIVENRFQMTKFYVCTYIDKHYKLAFDMNSNEGELFDLKNDPNELINLWNDEKYKDIKTELLLKALQSRMKAEPVLMPRVAGA</sequence>
<dbReference type="GO" id="GO:0046872">
    <property type="term" value="F:metal ion binding"/>
    <property type="evidence" value="ECO:0007669"/>
    <property type="project" value="UniProtKB-KW"/>
</dbReference>
<evidence type="ECO:0000256" key="4">
    <source>
        <dbReference type="PIRSR" id="PIRSR600917-52"/>
    </source>
</evidence>
<keyword evidence="7" id="KW-0808">Transferase</keyword>
<name>A0A7J4XGV6_9BACE</name>
<keyword evidence="2" id="KW-0479">Metal-binding</keyword>
<dbReference type="Proteomes" id="UP000422221">
    <property type="component" value="Unassembled WGS sequence"/>
</dbReference>
<organism evidence="7 8">
    <name type="scientific">Bacteroides salyersiae</name>
    <dbReference type="NCBI Taxonomy" id="291644"/>
    <lineage>
        <taxon>Bacteria</taxon>
        <taxon>Pseudomonadati</taxon>
        <taxon>Bacteroidota</taxon>
        <taxon>Bacteroidia</taxon>
        <taxon>Bacteroidales</taxon>
        <taxon>Bacteroidaceae</taxon>
        <taxon>Bacteroides</taxon>
    </lineage>
</organism>
<dbReference type="PANTHER" id="PTHR45953">
    <property type="entry name" value="IDURONATE 2-SULFATASE"/>
    <property type="match status" value="1"/>
</dbReference>
<proteinExistence type="inferred from homology"/>